<organism evidence="1 2">
    <name type="scientific">Methanococcus maripaludis</name>
    <name type="common">Methanococcus deltae</name>
    <dbReference type="NCBI Taxonomy" id="39152"/>
    <lineage>
        <taxon>Archaea</taxon>
        <taxon>Methanobacteriati</taxon>
        <taxon>Methanobacteriota</taxon>
        <taxon>Methanomada group</taxon>
        <taxon>Methanococci</taxon>
        <taxon>Methanococcales</taxon>
        <taxon>Methanococcaceae</taxon>
        <taxon>Methanococcus</taxon>
    </lineage>
</organism>
<dbReference type="RefSeq" id="WP_011977274.1">
    <property type="nucleotide sequence ID" value="NZ_JACDUL010000001.1"/>
</dbReference>
<evidence type="ECO:0000313" key="1">
    <source>
        <dbReference type="EMBL" id="MBA2861617.1"/>
    </source>
</evidence>
<proteinExistence type="predicted"/>
<protein>
    <submittedName>
        <fullName evidence="1">Uncharacterized protein</fullName>
    </submittedName>
</protein>
<reference evidence="1 2" key="1">
    <citation type="submission" date="2020-07" db="EMBL/GenBank/DDBJ databases">
        <title>Genomic Encyclopedia of Type Strains, Phase IV (KMG-V): Genome sequencing to study the core and pangenomes of soil and plant-associated prokaryotes.</title>
        <authorList>
            <person name="Whitman W."/>
        </authorList>
    </citation>
    <scope>NUCLEOTIDE SEQUENCE [LARGE SCALE GENOMIC DNA]</scope>
    <source>
        <strain evidence="1 2">C8</strain>
    </source>
</reference>
<comment type="caution">
    <text evidence="1">The sequence shown here is derived from an EMBL/GenBank/DDBJ whole genome shotgun (WGS) entry which is preliminary data.</text>
</comment>
<dbReference type="Proteomes" id="UP000533207">
    <property type="component" value="Unassembled WGS sequence"/>
</dbReference>
<accession>A0A7J9PFZ4</accession>
<sequence>MAEPFRISNSRLYEVVEQLKKQGMIPKECMALIDTTGAMKIIGNMTQDELENLVYTVQIEEDGFIGA</sequence>
<dbReference type="AlphaFoldDB" id="A0A7J9PFZ4"/>
<gene>
    <name evidence="1" type="ORF">HNP90_000477</name>
</gene>
<dbReference type="EMBL" id="JACDUL010000001">
    <property type="protein sequence ID" value="MBA2861617.1"/>
    <property type="molecule type" value="Genomic_DNA"/>
</dbReference>
<evidence type="ECO:0000313" key="2">
    <source>
        <dbReference type="Proteomes" id="UP000533207"/>
    </source>
</evidence>
<name>A0A7J9PFZ4_METMI</name>